<dbReference type="AlphaFoldDB" id="A0AAD6MLM6"/>
<sequence>MEEGHHDLSKVTVAGDPQLLQNKVNAVRLAGPTKLQDDAPMWAVVKLVSQMCSTVNRRGLLSTSTNSLAHPWL</sequence>
<organism evidence="1 2">
    <name type="scientific">Populus alba x Populus x berolinensis</name>
    <dbReference type="NCBI Taxonomy" id="444605"/>
    <lineage>
        <taxon>Eukaryota</taxon>
        <taxon>Viridiplantae</taxon>
        <taxon>Streptophyta</taxon>
        <taxon>Embryophyta</taxon>
        <taxon>Tracheophyta</taxon>
        <taxon>Spermatophyta</taxon>
        <taxon>Magnoliopsida</taxon>
        <taxon>eudicotyledons</taxon>
        <taxon>Gunneridae</taxon>
        <taxon>Pentapetalae</taxon>
        <taxon>rosids</taxon>
        <taxon>fabids</taxon>
        <taxon>Malpighiales</taxon>
        <taxon>Salicaceae</taxon>
        <taxon>Saliceae</taxon>
        <taxon>Populus</taxon>
    </lineage>
</organism>
<protein>
    <submittedName>
        <fullName evidence="1">Uncharacterized protein</fullName>
    </submittedName>
</protein>
<accession>A0AAD6MLM6</accession>
<name>A0AAD6MLM6_9ROSI</name>
<reference evidence="1" key="1">
    <citation type="journal article" date="2023" name="Mol. Ecol. Resour.">
        <title>Chromosome-level genome assembly of a triploid poplar Populus alba 'Berolinensis'.</title>
        <authorList>
            <person name="Chen S."/>
            <person name="Yu Y."/>
            <person name="Wang X."/>
            <person name="Wang S."/>
            <person name="Zhang T."/>
            <person name="Zhou Y."/>
            <person name="He R."/>
            <person name="Meng N."/>
            <person name="Wang Y."/>
            <person name="Liu W."/>
            <person name="Liu Z."/>
            <person name="Liu J."/>
            <person name="Guo Q."/>
            <person name="Huang H."/>
            <person name="Sederoff R.R."/>
            <person name="Wang G."/>
            <person name="Qu G."/>
            <person name="Chen S."/>
        </authorList>
    </citation>
    <scope>NUCLEOTIDE SEQUENCE</scope>
    <source>
        <strain evidence="1">SC-2020</strain>
    </source>
</reference>
<evidence type="ECO:0000313" key="1">
    <source>
        <dbReference type="EMBL" id="KAJ6986567.1"/>
    </source>
</evidence>
<comment type="caution">
    <text evidence="1">The sequence shown here is derived from an EMBL/GenBank/DDBJ whole genome shotgun (WGS) entry which is preliminary data.</text>
</comment>
<evidence type="ECO:0000313" key="2">
    <source>
        <dbReference type="Proteomes" id="UP001164929"/>
    </source>
</evidence>
<gene>
    <name evidence="1" type="ORF">NC653_019935</name>
</gene>
<keyword evidence="2" id="KW-1185">Reference proteome</keyword>
<proteinExistence type="predicted"/>
<dbReference type="Proteomes" id="UP001164929">
    <property type="component" value="Chromosome 8"/>
</dbReference>
<dbReference type="EMBL" id="JAQIZT010000008">
    <property type="protein sequence ID" value="KAJ6986567.1"/>
    <property type="molecule type" value="Genomic_DNA"/>
</dbReference>